<dbReference type="Proteomes" id="UP001432180">
    <property type="component" value="Chromosome"/>
</dbReference>
<evidence type="ECO:0000256" key="1">
    <source>
        <dbReference type="SAM" id="MobiDB-lite"/>
    </source>
</evidence>
<sequence length="149" mass="15802">MNYPPNPNGPSGMPGHGHDGARNSPAPDPVHYGSGNFPPSHGNYNGHGSYGSHGGQHPGYGPGADWPPGMATRPYQSNSSWLNLSNDRFIKGALIGAAAAYLLTNESVQRTLIKSAVRAWTLVQSGVEEVKERFHDAEAEVQAEANKDA</sequence>
<protein>
    <recommendedName>
        <fullName evidence="4">YtxH domain-containing protein</fullName>
    </recommendedName>
</protein>
<gene>
    <name evidence="2" type="ORF">Thiowin_03838</name>
</gene>
<name>A0ABZ0SEP1_9GAMM</name>
<dbReference type="EMBL" id="CP121472">
    <property type="protein sequence ID" value="WPL18748.1"/>
    <property type="molecule type" value="Genomic_DNA"/>
</dbReference>
<feature type="compositionally biased region" description="Gly residues" evidence="1">
    <location>
        <begin position="48"/>
        <end position="62"/>
    </location>
</feature>
<evidence type="ECO:0000313" key="2">
    <source>
        <dbReference type="EMBL" id="WPL18748.1"/>
    </source>
</evidence>
<proteinExistence type="predicted"/>
<reference evidence="2 3" key="1">
    <citation type="journal article" date="2023" name="Microorganisms">
        <title>Thiorhodovibrio frisius and Trv. litoralis spp. nov., Two Novel Members from a Clade of Fastidious Purple Sulfur Bacteria That Exhibit Unique Red-Shifted Light-Harvesting Capabilities.</title>
        <authorList>
            <person name="Methner A."/>
            <person name="Kuzyk S.B."/>
            <person name="Petersen J."/>
            <person name="Bauer S."/>
            <person name="Brinkmann H."/>
            <person name="Sichau K."/>
            <person name="Wanner G."/>
            <person name="Wolf J."/>
            <person name="Neumann-Schaal M."/>
            <person name="Henke P."/>
            <person name="Tank M."/>
            <person name="Sproer C."/>
            <person name="Bunk B."/>
            <person name="Overmann J."/>
        </authorList>
    </citation>
    <scope>NUCLEOTIDE SEQUENCE [LARGE SCALE GENOMIC DNA]</scope>
    <source>
        <strain evidence="2 3">DSM 6702</strain>
    </source>
</reference>
<evidence type="ECO:0000313" key="3">
    <source>
        <dbReference type="Proteomes" id="UP001432180"/>
    </source>
</evidence>
<keyword evidence="3" id="KW-1185">Reference proteome</keyword>
<accession>A0ABZ0SEP1</accession>
<evidence type="ECO:0008006" key="4">
    <source>
        <dbReference type="Google" id="ProtNLM"/>
    </source>
</evidence>
<organism evidence="2 3">
    <name type="scientific">Thiorhodovibrio winogradskyi</name>
    <dbReference type="NCBI Taxonomy" id="77007"/>
    <lineage>
        <taxon>Bacteria</taxon>
        <taxon>Pseudomonadati</taxon>
        <taxon>Pseudomonadota</taxon>
        <taxon>Gammaproteobacteria</taxon>
        <taxon>Chromatiales</taxon>
        <taxon>Chromatiaceae</taxon>
        <taxon>Thiorhodovibrio</taxon>
    </lineage>
</organism>
<dbReference type="RefSeq" id="WP_328984491.1">
    <property type="nucleotide sequence ID" value="NZ_CP121472.1"/>
</dbReference>
<feature type="region of interest" description="Disordered" evidence="1">
    <location>
        <begin position="1"/>
        <end position="78"/>
    </location>
</feature>